<dbReference type="EMBL" id="BJWL01000017">
    <property type="protein sequence ID" value="GFZ05554.1"/>
    <property type="molecule type" value="Genomic_DNA"/>
</dbReference>
<proteinExistence type="predicted"/>
<dbReference type="Proteomes" id="UP000585474">
    <property type="component" value="Unassembled WGS sequence"/>
</dbReference>
<dbReference type="PANTHER" id="PTHR33223">
    <property type="entry name" value="CCHC-TYPE DOMAIN-CONTAINING PROTEIN"/>
    <property type="match status" value="1"/>
</dbReference>
<dbReference type="AlphaFoldDB" id="A0A7J0G436"/>
<feature type="compositionally biased region" description="Polar residues" evidence="1">
    <location>
        <begin position="91"/>
        <end position="100"/>
    </location>
</feature>
<protein>
    <submittedName>
        <fullName evidence="2">Uncharacterized protein</fullName>
    </submittedName>
</protein>
<keyword evidence="3" id="KW-1185">Reference proteome</keyword>
<dbReference type="PANTHER" id="PTHR33223:SF10">
    <property type="entry name" value="AMINOTRANSFERASE-LIKE PLANT MOBILE DOMAIN-CONTAINING PROTEIN"/>
    <property type="match status" value="1"/>
</dbReference>
<gene>
    <name evidence="2" type="ORF">Acr_17g0011260</name>
</gene>
<name>A0A7J0G436_9ERIC</name>
<feature type="region of interest" description="Disordered" evidence="1">
    <location>
        <begin position="61"/>
        <end position="115"/>
    </location>
</feature>
<organism evidence="2 3">
    <name type="scientific">Actinidia rufa</name>
    <dbReference type="NCBI Taxonomy" id="165716"/>
    <lineage>
        <taxon>Eukaryota</taxon>
        <taxon>Viridiplantae</taxon>
        <taxon>Streptophyta</taxon>
        <taxon>Embryophyta</taxon>
        <taxon>Tracheophyta</taxon>
        <taxon>Spermatophyta</taxon>
        <taxon>Magnoliopsida</taxon>
        <taxon>eudicotyledons</taxon>
        <taxon>Gunneridae</taxon>
        <taxon>Pentapetalae</taxon>
        <taxon>asterids</taxon>
        <taxon>Ericales</taxon>
        <taxon>Actinidiaceae</taxon>
        <taxon>Actinidia</taxon>
    </lineage>
</organism>
<dbReference type="OrthoDB" id="1740536at2759"/>
<accession>A0A7J0G436</accession>
<comment type="caution">
    <text evidence="2">The sequence shown here is derived from an EMBL/GenBank/DDBJ whole genome shotgun (WGS) entry which is preliminary data.</text>
</comment>
<evidence type="ECO:0000256" key="1">
    <source>
        <dbReference type="SAM" id="MobiDB-lite"/>
    </source>
</evidence>
<evidence type="ECO:0000313" key="2">
    <source>
        <dbReference type="EMBL" id="GFZ05554.1"/>
    </source>
</evidence>
<evidence type="ECO:0000313" key="3">
    <source>
        <dbReference type="Proteomes" id="UP000585474"/>
    </source>
</evidence>
<reference evidence="2 3" key="1">
    <citation type="submission" date="2019-07" db="EMBL/GenBank/DDBJ databases">
        <title>De Novo Assembly of kiwifruit Actinidia rufa.</title>
        <authorList>
            <person name="Sugita-Konishi S."/>
            <person name="Sato K."/>
            <person name="Mori E."/>
            <person name="Abe Y."/>
            <person name="Kisaki G."/>
            <person name="Hamano K."/>
            <person name="Suezawa K."/>
            <person name="Otani M."/>
            <person name="Fukuda T."/>
            <person name="Manabe T."/>
            <person name="Gomi K."/>
            <person name="Tabuchi M."/>
            <person name="Akimitsu K."/>
            <person name="Kataoka I."/>
        </authorList>
    </citation>
    <scope>NUCLEOTIDE SEQUENCE [LARGE SCALE GENOMIC DNA]</scope>
    <source>
        <strain evidence="3">cv. Fuchu</strain>
    </source>
</reference>
<sequence>MHLCSRLLSRPSTSNPLDNGARLMANISQAQDLEGIHRDVHGTTKQIRIMNEINALLSCHSTSQGHSSRNRPHQLASLHSRRGRSPIMLESRSSSRTQNMMGAKTRRRGRSPRQYDQALKRCDKFTTQKIKDLNAQIDAINTGANASVTVDTLIRQTEPPFTERVMKVRVLCRFKLPSQLGVYEGKIDPMDHLNSYKAPRIFGRDGESLKIYVKRFNQAVLEVEDPSDKVVVMAMTECLPLGPLFDSLFKSVPETLLALQSKAYKYITAEELTEDKCRRQGKDDHKRKEPDSQRTYYRVCLKVRGLSRMPEGELMNDVLGLYLMLPPLNAPIAQVLMETKNEDFMKCPRKIKTNPFRRNKNKYCEFHNDHGYNTEDCFQLKEQIDDLIKRGYLRKFVADCPRHDSPKRGYADNKLTTSDT</sequence>